<dbReference type="PANTHER" id="PTHR21725">
    <property type="entry name" value="E3 UBIQUITIN-PROTEIN LIGASE UBR4"/>
    <property type="match status" value="1"/>
</dbReference>
<dbReference type="EMBL" id="CP111028">
    <property type="protein sequence ID" value="WAR30665.1"/>
    <property type="molecule type" value="Genomic_DNA"/>
</dbReference>
<dbReference type="PANTHER" id="PTHR21725:SF1">
    <property type="entry name" value="E3 UBIQUITIN-PROTEIN LIGASE UBR4"/>
    <property type="match status" value="1"/>
</dbReference>
<reference evidence="3" key="1">
    <citation type="submission" date="2022-11" db="EMBL/GenBank/DDBJ databases">
        <title>Centuries of genome instability and evolution in soft-shell clam transmissible cancer (bioRxiv).</title>
        <authorList>
            <person name="Hart S.F.M."/>
            <person name="Yonemitsu M.A."/>
            <person name="Giersch R.M."/>
            <person name="Beal B.F."/>
            <person name="Arriagada G."/>
            <person name="Davis B.W."/>
            <person name="Ostrander E.A."/>
            <person name="Goff S.P."/>
            <person name="Metzger M.J."/>
        </authorList>
    </citation>
    <scope>NUCLEOTIDE SEQUENCE</scope>
    <source>
        <strain evidence="3">MELC-2E11</strain>
        <tissue evidence="3">Siphon/mantle</tissue>
    </source>
</reference>
<keyword evidence="4" id="KW-1185">Reference proteome</keyword>
<name>A0ABY7G8C1_MYAAR</name>
<evidence type="ECO:0000259" key="2">
    <source>
        <dbReference type="Pfam" id="PF19423"/>
    </source>
</evidence>
<evidence type="ECO:0000313" key="4">
    <source>
        <dbReference type="Proteomes" id="UP001164746"/>
    </source>
</evidence>
<feature type="compositionally biased region" description="Polar residues" evidence="1">
    <location>
        <begin position="99"/>
        <end position="110"/>
    </location>
</feature>
<organism evidence="3 4">
    <name type="scientific">Mya arenaria</name>
    <name type="common">Soft-shell clam</name>
    <dbReference type="NCBI Taxonomy" id="6604"/>
    <lineage>
        <taxon>Eukaryota</taxon>
        <taxon>Metazoa</taxon>
        <taxon>Spiralia</taxon>
        <taxon>Lophotrochozoa</taxon>
        <taxon>Mollusca</taxon>
        <taxon>Bivalvia</taxon>
        <taxon>Autobranchia</taxon>
        <taxon>Heteroconchia</taxon>
        <taxon>Euheterodonta</taxon>
        <taxon>Imparidentia</taxon>
        <taxon>Neoheterodontei</taxon>
        <taxon>Myida</taxon>
        <taxon>Myoidea</taxon>
        <taxon>Myidae</taxon>
        <taxon>Mya</taxon>
    </lineage>
</organism>
<sequence length="159" mass="17992">MARRSPCHPRPLTPYHPNSHEVRRFTFPVSLARTPPQYGRESPTIQMSENKSHVSQKDVLEKILTNSKSGKNLLSTLCCLLSYVGEILGAIKRQDEQLGASSPATENEISVTLEPDSDWEEDLSHEEEDSAGEDSDEDSMNNKLCTFTVTQKEFMNQHW</sequence>
<gene>
    <name evidence="3" type="ORF">MAR_033207</name>
</gene>
<feature type="domain" description="E3 ubiquitin-protein ligase UBR4 N-terminal" evidence="2">
    <location>
        <begin position="49"/>
        <end position="133"/>
    </location>
</feature>
<accession>A0ABY7G8C1</accession>
<dbReference type="InterPro" id="IPR045189">
    <property type="entry name" value="UBR4-like"/>
</dbReference>
<evidence type="ECO:0000256" key="1">
    <source>
        <dbReference type="SAM" id="MobiDB-lite"/>
    </source>
</evidence>
<dbReference type="Pfam" id="PF19423">
    <property type="entry name" value="E3_UBR4_N"/>
    <property type="match status" value="1"/>
</dbReference>
<dbReference type="InterPro" id="IPR045841">
    <property type="entry name" value="E3_UBR4_N"/>
</dbReference>
<dbReference type="Proteomes" id="UP001164746">
    <property type="component" value="Chromosome 17"/>
</dbReference>
<proteinExistence type="predicted"/>
<evidence type="ECO:0000313" key="3">
    <source>
        <dbReference type="EMBL" id="WAR30665.1"/>
    </source>
</evidence>
<feature type="compositionally biased region" description="Acidic residues" evidence="1">
    <location>
        <begin position="115"/>
        <end position="139"/>
    </location>
</feature>
<protein>
    <submittedName>
        <fullName evidence="3">UBR4-like protein</fullName>
    </submittedName>
</protein>
<feature type="region of interest" description="Disordered" evidence="1">
    <location>
        <begin position="33"/>
        <end position="53"/>
    </location>
</feature>
<feature type="region of interest" description="Disordered" evidence="1">
    <location>
        <begin position="95"/>
        <end position="143"/>
    </location>
</feature>